<keyword evidence="3" id="KW-1185">Reference proteome</keyword>
<dbReference type="RefSeq" id="WP_171397751.1">
    <property type="nucleotide sequence ID" value="NZ_CP049838.1"/>
</dbReference>
<feature type="signal peptide" evidence="1">
    <location>
        <begin position="1"/>
        <end position="27"/>
    </location>
</feature>
<evidence type="ECO:0000313" key="2">
    <source>
        <dbReference type="EMBL" id="QJT02231.1"/>
    </source>
</evidence>
<dbReference type="EMBL" id="CP049838">
    <property type="protein sequence ID" value="QJT02231.1"/>
    <property type="molecule type" value="Genomic_DNA"/>
</dbReference>
<proteinExistence type="predicted"/>
<sequence length="90" mass="9375">MRKLRNTALVAAMIGSLGMAGAGFASAAVYGSDGDSRECSNQVENISFGLINIPNLNLPLLGFSSNQDATQQICNNGDDAINANVANRED</sequence>
<evidence type="ECO:0000256" key="1">
    <source>
        <dbReference type="SAM" id="SignalP"/>
    </source>
</evidence>
<feature type="chain" id="PRO_5027083713" description="Chaplin domain-containing protein" evidence="1">
    <location>
        <begin position="28"/>
        <end position="90"/>
    </location>
</feature>
<accession>A0A6M4WR96</accession>
<gene>
    <name evidence="2" type="ORF">G9272_19455</name>
</gene>
<reference evidence="2" key="1">
    <citation type="submission" date="2020-03" db="EMBL/GenBank/DDBJ databases">
        <title>Molecular networking-based the target discovery of potent antiproliferative macrolactams: 5/6/7/16 polycyclic ansamycins and glycosylated trienomycin from Streptomyces cacaoi subsp. asoensis.</title>
        <authorList>
            <person name="Liu L.-L."/>
        </authorList>
    </citation>
    <scope>NUCLEOTIDE SEQUENCE [LARGE SCALE GENOMIC DNA]</scope>
    <source>
        <strain evidence="2">H2S5</strain>
    </source>
</reference>
<protein>
    <recommendedName>
        <fullName evidence="4">Chaplin domain-containing protein</fullName>
    </recommendedName>
</protein>
<organism evidence="2 3">
    <name type="scientific">Streptomyces asoensis</name>
    <dbReference type="NCBI Taxonomy" id="249586"/>
    <lineage>
        <taxon>Bacteria</taxon>
        <taxon>Bacillati</taxon>
        <taxon>Actinomycetota</taxon>
        <taxon>Actinomycetes</taxon>
        <taxon>Kitasatosporales</taxon>
        <taxon>Streptomycetaceae</taxon>
        <taxon>Streptomyces</taxon>
    </lineage>
</organism>
<evidence type="ECO:0008006" key="4">
    <source>
        <dbReference type="Google" id="ProtNLM"/>
    </source>
</evidence>
<dbReference type="Proteomes" id="UP000502665">
    <property type="component" value="Chromosome"/>
</dbReference>
<evidence type="ECO:0000313" key="3">
    <source>
        <dbReference type="Proteomes" id="UP000502665"/>
    </source>
</evidence>
<name>A0A6M4WR96_9ACTN</name>
<keyword evidence="1" id="KW-0732">Signal</keyword>
<dbReference type="AlphaFoldDB" id="A0A6M4WR96"/>